<dbReference type="Gene3D" id="1.10.10.60">
    <property type="entry name" value="Homeodomain-like"/>
    <property type="match status" value="1"/>
</dbReference>
<sequence length="293" mass="34676">MKILIVENEIYLAQNISRKLMSLGHDCEILTDLKDILECKNVDTLLLSTNIFGDELYKIIENFKDSVIILLISYISNDTVSKPIQAGADDYIQKPFMIEELVRKIHHFEEFNRIKKLKKSYDEYIEFFFSLIDKENSNFYKINLPFFIKTNSQIFADKFAFDFFKFKNLEFEIILLDKPNSFSKIKSNNFKTPMYLINYQLLKNEEKTYLLTLINKKNIIISTTNLDEEIETKCVTVKSANFLDRILTVDEYFQHILINYQNSFSDTDLAKKLGISRKSLWEKRKKYGISKKK</sequence>
<dbReference type="SMART" id="SM00448">
    <property type="entry name" value="REC"/>
    <property type="match status" value="1"/>
</dbReference>
<feature type="domain" description="Response regulatory" evidence="2">
    <location>
        <begin position="2"/>
        <end position="109"/>
    </location>
</feature>
<dbReference type="SUPFAM" id="SSF46689">
    <property type="entry name" value="Homeodomain-like"/>
    <property type="match status" value="1"/>
</dbReference>
<evidence type="ECO:0000313" key="4">
    <source>
        <dbReference type="Proteomes" id="UP000240535"/>
    </source>
</evidence>
<organism evidence="3 4">
    <name type="scientific">Campylobacter blaseri</name>
    <dbReference type="NCBI Taxonomy" id="2042961"/>
    <lineage>
        <taxon>Bacteria</taxon>
        <taxon>Pseudomonadati</taxon>
        <taxon>Campylobacterota</taxon>
        <taxon>Epsilonproteobacteria</taxon>
        <taxon>Campylobacterales</taxon>
        <taxon>Campylobacteraceae</taxon>
        <taxon>Campylobacter</taxon>
    </lineage>
</organism>
<accession>A0A2P8QZ22</accession>
<evidence type="ECO:0000259" key="2">
    <source>
        <dbReference type="PROSITE" id="PS50110"/>
    </source>
</evidence>
<evidence type="ECO:0000313" key="3">
    <source>
        <dbReference type="EMBL" id="PSM51489.1"/>
    </source>
</evidence>
<dbReference type="PROSITE" id="PS50110">
    <property type="entry name" value="RESPONSE_REGULATORY"/>
    <property type="match status" value="1"/>
</dbReference>
<dbReference type="InterPro" id="IPR001789">
    <property type="entry name" value="Sig_transdc_resp-reg_receiver"/>
</dbReference>
<dbReference type="InterPro" id="IPR009057">
    <property type="entry name" value="Homeodomain-like_sf"/>
</dbReference>
<dbReference type="Proteomes" id="UP000240535">
    <property type="component" value="Unassembled WGS sequence"/>
</dbReference>
<dbReference type="GO" id="GO:0000160">
    <property type="term" value="P:phosphorelay signal transduction system"/>
    <property type="evidence" value="ECO:0007669"/>
    <property type="project" value="InterPro"/>
</dbReference>
<dbReference type="OrthoDB" id="5328903at2"/>
<proteinExistence type="predicted"/>
<gene>
    <name evidence="3" type="ORF">CQ405_07945</name>
</gene>
<dbReference type="Pfam" id="PF00072">
    <property type="entry name" value="Response_reg"/>
    <property type="match status" value="1"/>
</dbReference>
<dbReference type="SUPFAM" id="SSF52172">
    <property type="entry name" value="CheY-like"/>
    <property type="match status" value="1"/>
</dbReference>
<dbReference type="RefSeq" id="WP_106872453.1">
    <property type="nucleotide sequence ID" value="NZ_CP053841.1"/>
</dbReference>
<protein>
    <recommendedName>
        <fullName evidence="2">Response regulatory domain-containing protein</fullName>
    </recommendedName>
</protein>
<dbReference type="AlphaFoldDB" id="A0A2P8QZ22"/>
<dbReference type="InterPro" id="IPR011006">
    <property type="entry name" value="CheY-like_superfamily"/>
</dbReference>
<dbReference type="Gene3D" id="3.40.50.2300">
    <property type="match status" value="1"/>
</dbReference>
<name>A0A2P8QZ22_9BACT</name>
<evidence type="ECO:0000256" key="1">
    <source>
        <dbReference type="PROSITE-ProRule" id="PRU00169"/>
    </source>
</evidence>
<keyword evidence="4" id="KW-1185">Reference proteome</keyword>
<comment type="caution">
    <text evidence="1">Lacks conserved residue(s) required for the propagation of feature annotation.</text>
</comment>
<comment type="caution">
    <text evidence="3">The sequence shown here is derived from an EMBL/GenBank/DDBJ whole genome shotgun (WGS) entry which is preliminary data.</text>
</comment>
<dbReference type="EMBL" id="PDHH01000007">
    <property type="protein sequence ID" value="PSM51489.1"/>
    <property type="molecule type" value="Genomic_DNA"/>
</dbReference>
<reference evidence="4" key="1">
    <citation type="submission" date="2017-10" db="EMBL/GenBank/DDBJ databases">
        <title>Campylobacter species from seals.</title>
        <authorList>
            <person name="Gilbert M.J."/>
            <person name="Zomer A.L."/>
            <person name="Timmerman A.J."/>
            <person name="Duim B."/>
            <person name="Wagenaar J.A."/>
        </authorList>
    </citation>
    <scope>NUCLEOTIDE SEQUENCE [LARGE SCALE GENOMIC DNA]</scope>
    <source>
        <strain evidence="4">17S00004-5</strain>
    </source>
</reference>
<dbReference type="CDD" id="cd00156">
    <property type="entry name" value="REC"/>
    <property type="match status" value="1"/>
</dbReference>